<dbReference type="PANTHER" id="PTHR11388:SF142">
    <property type="entry name" value="SOLUTE CARRIER ORGANIC ANION TRANSPORTER FAMILY MEMBER 5A1"/>
    <property type="match status" value="1"/>
</dbReference>
<keyword evidence="6 8" id="KW-0472">Membrane</keyword>
<feature type="transmembrane region" description="Helical" evidence="8">
    <location>
        <begin position="186"/>
        <end position="207"/>
    </location>
</feature>
<keyword evidence="5 8" id="KW-1133">Transmembrane helix</keyword>
<protein>
    <recommendedName>
        <fullName evidence="8">Solute carrier organic anion transporter family member</fullName>
    </recommendedName>
</protein>
<dbReference type="EMBL" id="JAIZAY010000003">
    <property type="protein sequence ID" value="KAJ8044883.1"/>
    <property type="molecule type" value="Genomic_DNA"/>
</dbReference>
<dbReference type="Pfam" id="PF03137">
    <property type="entry name" value="OATP"/>
    <property type="match status" value="1"/>
</dbReference>
<dbReference type="GO" id="GO:0043252">
    <property type="term" value="P:sodium-independent organic anion transport"/>
    <property type="evidence" value="ECO:0007669"/>
    <property type="project" value="TreeGrafter"/>
</dbReference>
<proteinExistence type="inferred from homology"/>
<dbReference type="Pfam" id="PF07648">
    <property type="entry name" value="Kazal_2"/>
    <property type="match status" value="1"/>
</dbReference>
<dbReference type="SUPFAM" id="SSF103473">
    <property type="entry name" value="MFS general substrate transporter"/>
    <property type="match status" value="1"/>
</dbReference>
<keyword evidence="8" id="KW-0813">Transport</keyword>
<feature type="transmembrane region" description="Helical" evidence="8">
    <location>
        <begin position="219"/>
        <end position="249"/>
    </location>
</feature>
<evidence type="ECO:0000256" key="4">
    <source>
        <dbReference type="ARBA" id="ARBA00022692"/>
    </source>
</evidence>
<evidence type="ECO:0000259" key="9">
    <source>
        <dbReference type="PROSITE" id="PS51465"/>
    </source>
</evidence>
<name>A0A9Q1CGG0_HOLLE</name>
<dbReference type="GO" id="GO:0006811">
    <property type="term" value="P:monoatomic ion transport"/>
    <property type="evidence" value="ECO:0007669"/>
    <property type="project" value="UniProtKB-KW"/>
</dbReference>
<reference evidence="10" key="1">
    <citation type="submission" date="2021-10" db="EMBL/GenBank/DDBJ databases">
        <title>Tropical sea cucumber genome reveals ecological adaptation and Cuvierian tubules defense mechanism.</title>
        <authorList>
            <person name="Chen T."/>
        </authorList>
    </citation>
    <scope>NUCLEOTIDE SEQUENCE</scope>
    <source>
        <strain evidence="10">Nanhai2018</strain>
        <tissue evidence="10">Muscle</tissue>
    </source>
</reference>
<evidence type="ECO:0000256" key="6">
    <source>
        <dbReference type="ARBA" id="ARBA00023136"/>
    </source>
</evidence>
<evidence type="ECO:0000313" key="10">
    <source>
        <dbReference type="EMBL" id="KAJ8044883.1"/>
    </source>
</evidence>
<dbReference type="InterPro" id="IPR002350">
    <property type="entry name" value="Kazal_dom"/>
</dbReference>
<evidence type="ECO:0000256" key="3">
    <source>
        <dbReference type="ARBA" id="ARBA00022475"/>
    </source>
</evidence>
<feature type="transmembrane region" description="Helical" evidence="8">
    <location>
        <begin position="561"/>
        <end position="582"/>
    </location>
</feature>
<dbReference type="InterPro" id="IPR036259">
    <property type="entry name" value="MFS_trans_sf"/>
</dbReference>
<keyword evidence="4 8" id="KW-0812">Transmembrane</keyword>
<keyword evidence="8" id="KW-0406">Ion transport</keyword>
<comment type="caution">
    <text evidence="10">The sequence shown here is derived from an EMBL/GenBank/DDBJ whole genome shotgun (WGS) entry which is preliminary data.</text>
</comment>
<dbReference type="InterPro" id="IPR036058">
    <property type="entry name" value="Kazal_dom_sf"/>
</dbReference>
<feature type="transmembrane region" description="Helical" evidence="8">
    <location>
        <begin position="108"/>
        <end position="128"/>
    </location>
</feature>
<feature type="transmembrane region" description="Helical" evidence="8">
    <location>
        <begin position="594"/>
        <end position="619"/>
    </location>
</feature>
<evidence type="ECO:0000256" key="2">
    <source>
        <dbReference type="ARBA" id="ARBA00009657"/>
    </source>
</evidence>
<dbReference type="GO" id="GO:0016323">
    <property type="term" value="C:basolateral plasma membrane"/>
    <property type="evidence" value="ECO:0007669"/>
    <property type="project" value="TreeGrafter"/>
</dbReference>
<feature type="transmembrane region" description="Helical" evidence="8">
    <location>
        <begin position="654"/>
        <end position="674"/>
    </location>
</feature>
<accession>A0A9Q1CGG0</accession>
<dbReference type="GO" id="GO:0015347">
    <property type="term" value="F:sodium-independent organic anion transmembrane transporter activity"/>
    <property type="evidence" value="ECO:0007669"/>
    <property type="project" value="TreeGrafter"/>
</dbReference>
<keyword evidence="11" id="KW-1185">Reference proteome</keyword>
<sequence length="700" mass="76452">MSKTHHIYKPVAKEKNGLTEAKIEEAPSNDCLPNMNNPVCFSICGLLACTVGFAGYVFQSASITSLERRFQLKSSQSAILPIISDAVGVCTMLFIVHFGNSRHRPRVISVLLTLTGFGFMLYSVPHFLHGMPPILKSHVVTANLNSTAYQTDISEGLCVSGGSAGVTEETCSTTDQDESGALYGQAIWLFIGAAVASLITSFYPLYIIHIDDGVEKKKLPIYMGVLFAAFAVGSLLGFGMASWCLRIPAYLTDPEYNKITMYDPRFLGAWWLGFLILGVLEIMFAIPIFFFPRYLPKPKMEETEATDDEGLTEVMLKSIKFDVTQENSDDGFAKGLLKSIWRVISNPTLAACFLCYILLSVYYGGFSVFGPKYFQFQFNVNPYTTAMILAVIMLPPGIFGNLVGGILVRVFGKTRVNIAAIVLVLGVTMMLIEPLGLIFGCSNENIAGLTVHYEQNVDSKLELPNLDGGCNTGCGCKDDYDPVCGSDGVTYVTSCFAGCTDVGQAEIDGISSMIYLNCSCVSPGAESSLLMANESVSEVIDQYAVKGSCKGDTRCEYVIPYLVWVLAIMTLGTVIANPITILQIRSVELRDRSICIAVGNILSKLFGLMPGPIIFGALIDSSCLFFQSTCGVTGNCYIYDIVRFRFTYIGLFNVLRIAGTLFLLVAFISVKLGWDVKKTDQKEINGKPEEKQPIKLETTV</sequence>
<feature type="transmembrane region" description="Helical" evidence="8">
    <location>
        <begin position="418"/>
        <end position="439"/>
    </location>
</feature>
<dbReference type="PROSITE" id="PS51465">
    <property type="entry name" value="KAZAL_2"/>
    <property type="match status" value="1"/>
</dbReference>
<dbReference type="AlphaFoldDB" id="A0A9Q1CGG0"/>
<evidence type="ECO:0000256" key="8">
    <source>
        <dbReference type="RuleBase" id="RU362056"/>
    </source>
</evidence>
<evidence type="ECO:0000256" key="1">
    <source>
        <dbReference type="ARBA" id="ARBA00004651"/>
    </source>
</evidence>
<evidence type="ECO:0000313" key="11">
    <source>
        <dbReference type="Proteomes" id="UP001152320"/>
    </source>
</evidence>
<dbReference type="PANTHER" id="PTHR11388">
    <property type="entry name" value="ORGANIC ANION TRANSPORTER"/>
    <property type="match status" value="1"/>
</dbReference>
<dbReference type="SUPFAM" id="SSF100895">
    <property type="entry name" value="Kazal-type serine protease inhibitors"/>
    <property type="match status" value="1"/>
</dbReference>
<dbReference type="OrthoDB" id="5062115at2759"/>
<gene>
    <name evidence="10" type="ORF">HOLleu_07766</name>
</gene>
<keyword evidence="3" id="KW-1003">Cell membrane</keyword>
<comment type="subcellular location">
    <subcellularLocation>
        <location evidence="1 8">Cell membrane</location>
        <topology evidence="1 8">Multi-pass membrane protein</topology>
    </subcellularLocation>
</comment>
<organism evidence="10 11">
    <name type="scientific">Holothuria leucospilota</name>
    <name type="common">Black long sea cucumber</name>
    <name type="synonym">Mertensiothuria leucospilota</name>
    <dbReference type="NCBI Taxonomy" id="206669"/>
    <lineage>
        <taxon>Eukaryota</taxon>
        <taxon>Metazoa</taxon>
        <taxon>Echinodermata</taxon>
        <taxon>Eleutherozoa</taxon>
        <taxon>Echinozoa</taxon>
        <taxon>Holothuroidea</taxon>
        <taxon>Aspidochirotacea</taxon>
        <taxon>Aspidochirotida</taxon>
        <taxon>Holothuriidae</taxon>
        <taxon>Holothuria</taxon>
    </lineage>
</organism>
<dbReference type="InterPro" id="IPR004156">
    <property type="entry name" value="OATP"/>
</dbReference>
<dbReference type="Proteomes" id="UP001152320">
    <property type="component" value="Chromosome 3"/>
</dbReference>
<feature type="transmembrane region" description="Helical" evidence="8">
    <location>
        <begin position="39"/>
        <end position="58"/>
    </location>
</feature>
<evidence type="ECO:0000256" key="5">
    <source>
        <dbReference type="ARBA" id="ARBA00022989"/>
    </source>
</evidence>
<dbReference type="Gene3D" id="1.20.1250.20">
    <property type="entry name" value="MFS general substrate transporter like domains"/>
    <property type="match status" value="1"/>
</dbReference>
<keyword evidence="7" id="KW-1015">Disulfide bond</keyword>
<comment type="similarity">
    <text evidence="2 8">Belongs to the organo anion transporter (TC 2.A.60) family.</text>
</comment>
<feature type="transmembrane region" description="Helical" evidence="8">
    <location>
        <begin position="386"/>
        <end position="411"/>
    </location>
</feature>
<feature type="transmembrane region" description="Helical" evidence="8">
    <location>
        <begin position="348"/>
        <end position="366"/>
    </location>
</feature>
<dbReference type="NCBIfam" id="TIGR00805">
    <property type="entry name" value="oat"/>
    <property type="match status" value="1"/>
</dbReference>
<evidence type="ECO:0000256" key="7">
    <source>
        <dbReference type="ARBA" id="ARBA00023157"/>
    </source>
</evidence>
<feature type="transmembrane region" description="Helical" evidence="8">
    <location>
        <begin position="78"/>
        <end position="96"/>
    </location>
</feature>
<feature type="transmembrane region" description="Helical" evidence="8">
    <location>
        <begin position="269"/>
        <end position="291"/>
    </location>
</feature>
<dbReference type="CDD" id="cd17336">
    <property type="entry name" value="MFS_SLCO_OATP"/>
    <property type="match status" value="1"/>
</dbReference>
<feature type="domain" description="Kazal-like" evidence="9">
    <location>
        <begin position="464"/>
        <end position="522"/>
    </location>
</feature>
<dbReference type="Gene3D" id="3.30.60.30">
    <property type="match status" value="1"/>
</dbReference>
<dbReference type="PROSITE" id="PS00282">
    <property type="entry name" value="KAZAL_1"/>
    <property type="match status" value="1"/>
</dbReference>